<organism evidence="2 3">
    <name type="scientific">Nocardiopsis aegyptia</name>
    <dbReference type="NCBI Taxonomy" id="220378"/>
    <lineage>
        <taxon>Bacteria</taxon>
        <taxon>Bacillati</taxon>
        <taxon>Actinomycetota</taxon>
        <taxon>Actinomycetes</taxon>
        <taxon>Streptosporangiales</taxon>
        <taxon>Nocardiopsidaceae</taxon>
        <taxon>Nocardiopsis</taxon>
    </lineage>
</organism>
<evidence type="ECO:0000313" key="2">
    <source>
        <dbReference type="EMBL" id="NYJ35996.1"/>
    </source>
</evidence>
<dbReference type="EMBL" id="JACCFS010000001">
    <property type="protein sequence ID" value="NYJ35996.1"/>
    <property type="molecule type" value="Genomic_DNA"/>
</dbReference>
<gene>
    <name evidence="2" type="ORF">HNR10_003877</name>
</gene>
<dbReference type="RefSeq" id="WP_179825569.1">
    <property type="nucleotide sequence ID" value="NZ_JACCFS010000001.1"/>
</dbReference>
<keyword evidence="3" id="KW-1185">Reference proteome</keyword>
<feature type="region of interest" description="Disordered" evidence="1">
    <location>
        <begin position="394"/>
        <end position="475"/>
    </location>
</feature>
<feature type="compositionally biased region" description="Polar residues" evidence="1">
    <location>
        <begin position="446"/>
        <end position="462"/>
    </location>
</feature>
<sequence>MDLRQLEEEYGLSPKESRAVREAYDVFCEHTAPFMVSIAAQMHDDLKNDVAEKPPGHRIVFLGRDGASLSRATKELDPEFYKDHCSFVTLSRAVAEAALQDIERDQGKSFDRIEAFRGARGKVNPDHVEGSYSTTAEMFERNGVPIGVENSSVTLVDTSFKGTVQELLTEAYPETEFTGRYAFLGKSPDDPRPETKFGYVFHQEADEVWNGLPKSELPEDFSQTFGNKDALGVIEETMHGPLDSPRRITSQGPDQMRQRDVPNPTEGINPRRVAPEYRDARVREAVKVVALDAVTDVARESAQKRDAGLDWKGELLRKQHDFTSEVRSWVEHQQTSDNRLTTVLDSFVRRGDKDQVKGLARELDARDVPPEVRDRAWARFDEKGSVEEKRQFVEQIGKTKTGETSRATRIARDGQQPSGTSRAARLAQTAQPSPGMSRAARIAQRGTLSSGTASPNSGSTPEPGSDSPDGGDIER</sequence>
<accession>A0A7Z0EPQ3</accession>
<feature type="region of interest" description="Disordered" evidence="1">
    <location>
        <begin position="240"/>
        <end position="271"/>
    </location>
</feature>
<evidence type="ECO:0008006" key="4">
    <source>
        <dbReference type="Google" id="ProtNLM"/>
    </source>
</evidence>
<proteinExistence type="predicted"/>
<evidence type="ECO:0000313" key="3">
    <source>
        <dbReference type="Proteomes" id="UP000572051"/>
    </source>
</evidence>
<name>A0A7Z0EPQ3_9ACTN</name>
<reference evidence="2 3" key="1">
    <citation type="submission" date="2020-07" db="EMBL/GenBank/DDBJ databases">
        <title>Sequencing the genomes of 1000 actinobacteria strains.</title>
        <authorList>
            <person name="Klenk H.-P."/>
        </authorList>
    </citation>
    <scope>NUCLEOTIDE SEQUENCE [LARGE SCALE GENOMIC DNA]</scope>
    <source>
        <strain evidence="2 3">DSM 44442</strain>
    </source>
</reference>
<dbReference type="AlphaFoldDB" id="A0A7Z0EPQ3"/>
<dbReference type="Proteomes" id="UP000572051">
    <property type="component" value="Unassembled WGS sequence"/>
</dbReference>
<evidence type="ECO:0000256" key="1">
    <source>
        <dbReference type="SAM" id="MobiDB-lite"/>
    </source>
</evidence>
<comment type="caution">
    <text evidence="2">The sequence shown here is derived from an EMBL/GenBank/DDBJ whole genome shotgun (WGS) entry which is preliminary data.</text>
</comment>
<protein>
    <recommendedName>
        <fullName evidence="4">Zeta toxin domain-containing protein</fullName>
    </recommendedName>
</protein>